<dbReference type="OrthoDB" id="543560at2"/>
<dbReference type="RefSeq" id="WP_055673888.1">
    <property type="nucleotide sequence ID" value="NZ_CXWD01000028.1"/>
</dbReference>
<evidence type="ECO:0000256" key="1">
    <source>
        <dbReference type="SAM" id="SignalP"/>
    </source>
</evidence>
<reference evidence="3" key="1">
    <citation type="submission" date="2015-07" db="EMBL/GenBank/DDBJ databases">
        <authorList>
            <person name="Rodrigo-Torres Lidia"/>
            <person name="Arahal R.David."/>
        </authorList>
    </citation>
    <scope>NUCLEOTIDE SEQUENCE [LARGE SCALE GENOMIC DNA]</scope>
    <source>
        <strain evidence="3">CECT 5112</strain>
    </source>
</reference>
<keyword evidence="1" id="KW-0732">Signal</keyword>
<dbReference type="Pfam" id="PF12228">
    <property type="entry name" value="DUF3604"/>
    <property type="match status" value="1"/>
</dbReference>
<sequence>MRNAMKSCVSASAILLLTALGASAQMLDGGTLLPEDVARNAPDYSPFVDQHMPNQVFWGDTHLHTSYSIDGGFFGNTLDPGDAYRFALGEELTSSTGSRVKLHRPLDWLVVADHAEYFGLADMLAKGDPVIHEDPVTARWYKMRQSGNPEEGMQAFYEVVDSAAKLTNLVENPSIQRSAWDQSTAYAEQYNNPGVFTSLIGFEWSSSSNGNNLHRVVMFRDGADRAGQIIPFSTFDSDDPEDLWDWMERYEKTTGGRTLAAAHNGNWGTGLMFADERNNGEPLTEAYAKKRIRFEPIYEMTQIKGDGETHPALSPDDRWADFGTWDKGDLGGRNRITEEMLPHQYARSALRLGLGHEANLGTNPFKFGMIGSTDAHTSLATTREDNFFGKNPPAEPDPGRWSHVFMKGELEGTDYYNWETLASGLTGVWARENTRKALFDAFNRKEVYATTGSRISVRLFAGWDFEANEVERPDFAERGYAAGVPMGGDLTNAPDGKAPTFMVRSLRDPDNANLDRVQMVKGWLNADGTTSEKVYDMACSDSRAIADHACDGDVGNTVDIANASYTNTIGDPMLNVVWTDPDFDPSQRAFYYVRVLEIPKPTWQAHDAKYYGITMDPDVPMVLQDRAYTSPIWYTPAG</sequence>
<dbReference type="AlphaFoldDB" id="A0A0M7AT11"/>
<name>A0A0M7AT11_9HYPH</name>
<organism evidence="2 3">
    <name type="scientific">Roseibium alexandrii</name>
    <dbReference type="NCBI Taxonomy" id="388408"/>
    <lineage>
        <taxon>Bacteria</taxon>
        <taxon>Pseudomonadati</taxon>
        <taxon>Pseudomonadota</taxon>
        <taxon>Alphaproteobacteria</taxon>
        <taxon>Hyphomicrobiales</taxon>
        <taxon>Stappiaceae</taxon>
        <taxon>Roseibium</taxon>
    </lineage>
</organism>
<proteinExistence type="predicted"/>
<evidence type="ECO:0000313" key="3">
    <source>
        <dbReference type="Proteomes" id="UP000053235"/>
    </source>
</evidence>
<keyword evidence="3" id="KW-1185">Reference proteome</keyword>
<dbReference type="Gene3D" id="3.20.20.140">
    <property type="entry name" value="Metal-dependent hydrolases"/>
    <property type="match status" value="1"/>
</dbReference>
<accession>A0A0M7AT11</accession>
<evidence type="ECO:0000313" key="2">
    <source>
        <dbReference type="EMBL" id="CTQ76704.1"/>
    </source>
</evidence>
<dbReference type="STRING" id="388408.LAX5112_04680"/>
<dbReference type="InterPro" id="IPR022028">
    <property type="entry name" value="DUF3604"/>
</dbReference>
<protein>
    <recommendedName>
        <fullName evidence="4">DUF3604 domain-containing protein</fullName>
    </recommendedName>
</protein>
<feature type="signal peptide" evidence="1">
    <location>
        <begin position="1"/>
        <end position="24"/>
    </location>
</feature>
<gene>
    <name evidence="2" type="ORF">LAX5112_04680</name>
</gene>
<dbReference type="EMBL" id="CXWD01000028">
    <property type="protein sequence ID" value="CTQ76704.1"/>
    <property type="molecule type" value="Genomic_DNA"/>
</dbReference>
<feature type="chain" id="PRO_5005809928" description="DUF3604 domain-containing protein" evidence="1">
    <location>
        <begin position="25"/>
        <end position="638"/>
    </location>
</feature>
<evidence type="ECO:0008006" key="4">
    <source>
        <dbReference type="Google" id="ProtNLM"/>
    </source>
</evidence>
<dbReference type="Proteomes" id="UP000053235">
    <property type="component" value="Unassembled WGS sequence"/>
</dbReference>